<feature type="compositionally biased region" description="Polar residues" evidence="6">
    <location>
        <begin position="1170"/>
        <end position="1190"/>
    </location>
</feature>
<keyword evidence="9" id="KW-1185">Reference proteome</keyword>
<name>A0AAE1UGD0_9EUCA</name>
<organism evidence="8 9">
    <name type="scientific">Petrolisthes manimaculis</name>
    <dbReference type="NCBI Taxonomy" id="1843537"/>
    <lineage>
        <taxon>Eukaryota</taxon>
        <taxon>Metazoa</taxon>
        <taxon>Ecdysozoa</taxon>
        <taxon>Arthropoda</taxon>
        <taxon>Crustacea</taxon>
        <taxon>Multicrustacea</taxon>
        <taxon>Malacostraca</taxon>
        <taxon>Eumalacostraca</taxon>
        <taxon>Eucarida</taxon>
        <taxon>Decapoda</taxon>
        <taxon>Pleocyemata</taxon>
        <taxon>Anomura</taxon>
        <taxon>Galatheoidea</taxon>
        <taxon>Porcellanidae</taxon>
        <taxon>Petrolisthes</taxon>
    </lineage>
</organism>
<dbReference type="Gene3D" id="3.60.10.10">
    <property type="entry name" value="Endonuclease/exonuclease/phosphatase"/>
    <property type="match status" value="1"/>
</dbReference>
<dbReference type="SMART" id="SM00128">
    <property type="entry name" value="IPPc"/>
    <property type="match status" value="1"/>
</dbReference>
<gene>
    <name evidence="8" type="ORF">Pmani_009801</name>
</gene>
<evidence type="ECO:0000256" key="4">
    <source>
        <dbReference type="ARBA" id="ARBA00013044"/>
    </source>
</evidence>
<feature type="compositionally biased region" description="Pro residues" evidence="6">
    <location>
        <begin position="1304"/>
        <end position="1338"/>
    </location>
</feature>
<dbReference type="PROSITE" id="PS50275">
    <property type="entry name" value="SAC"/>
    <property type="match status" value="1"/>
</dbReference>
<dbReference type="Pfam" id="PF22669">
    <property type="entry name" value="Exo_endo_phos2"/>
    <property type="match status" value="1"/>
</dbReference>
<dbReference type="PANTHER" id="PTHR11200:SF257">
    <property type="entry name" value="PHOSPHOINOSITIDE 5-PHOSPHATASE"/>
    <property type="match status" value="1"/>
</dbReference>
<feature type="compositionally biased region" description="Polar residues" evidence="6">
    <location>
        <begin position="1292"/>
        <end position="1303"/>
    </location>
</feature>
<evidence type="ECO:0000256" key="1">
    <source>
        <dbReference type="ARBA" id="ARBA00001786"/>
    </source>
</evidence>
<evidence type="ECO:0000313" key="9">
    <source>
        <dbReference type="Proteomes" id="UP001292094"/>
    </source>
</evidence>
<dbReference type="Proteomes" id="UP001292094">
    <property type="component" value="Unassembled WGS sequence"/>
</dbReference>
<dbReference type="PANTHER" id="PTHR11200">
    <property type="entry name" value="INOSITOL 5-PHOSPHATASE"/>
    <property type="match status" value="1"/>
</dbReference>
<dbReference type="InterPro" id="IPR036691">
    <property type="entry name" value="Endo/exonu/phosph_ase_sf"/>
</dbReference>
<evidence type="ECO:0000256" key="5">
    <source>
        <dbReference type="ARBA" id="ARBA00022801"/>
    </source>
</evidence>
<dbReference type="GO" id="GO:0004439">
    <property type="term" value="F:phosphatidylinositol-4,5-bisphosphate 5-phosphatase activity"/>
    <property type="evidence" value="ECO:0007669"/>
    <property type="project" value="UniProtKB-EC"/>
</dbReference>
<feature type="domain" description="SAC" evidence="7">
    <location>
        <begin position="155"/>
        <end position="490"/>
    </location>
</feature>
<dbReference type="InterPro" id="IPR015047">
    <property type="entry name" value="SYNJ1/2_RRM"/>
</dbReference>
<evidence type="ECO:0000256" key="3">
    <source>
        <dbReference type="ARBA" id="ARBA00009678"/>
    </source>
</evidence>
<dbReference type="GO" id="GO:0098793">
    <property type="term" value="C:presynapse"/>
    <property type="evidence" value="ECO:0007669"/>
    <property type="project" value="GOC"/>
</dbReference>
<dbReference type="SMART" id="SM01165">
    <property type="entry name" value="DUF1866"/>
    <property type="match status" value="1"/>
</dbReference>
<dbReference type="InterPro" id="IPR035979">
    <property type="entry name" value="RBD_domain_sf"/>
</dbReference>
<dbReference type="InterPro" id="IPR002013">
    <property type="entry name" value="SAC_dom"/>
</dbReference>
<comment type="caution">
    <text evidence="8">The sequence shown here is derived from an EMBL/GenBank/DDBJ whole genome shotgun (WGS) entry which is preliminary data.</text>
</comment>
<proteinExistence type="inferred from homology"/>
<accession>A0AAE1UGD0</accession>
<dbReference type="EMBL" id="JAWZYT010000769">
    <property type="protein sequence ID" value="KAK4319236.1"/>
    <property type="molecule type" value="Genomic_DNA"/>
</dbReference>
<dbReference type="GO" id="GO:0048488">
    <property type="term" value="P:synaptic vesicle endocytosis"/>
    <property type="evidence" value="ECO:0007669"/>
    <property type="project" value="TreeGrafter"/>
</dbReference>
<dbReference type="Pfam" id="PF08952">
    <property type="entry name" value="DUF1866"/>
    <property type="match status" value="1"/>
</dbReference>
<comment type="catalytic activity">
    <reaction evidence="1">
        <text>a 1,2-diacyl-sn-glycero-3-phospho-(1D-myo-inositol-4,5-bisphosphate) + H2O = a 1,2-diacyl-sn-glycero-3-phospho-(1D-myo-inositol 4-phosphate) + phosphate</text>
        <dbReference type="Rhea" id="RHEA:22764"/>
        <dbReference type="ChEBI" id="CHEBI:15377"/>
        <dbReference type="ChEBI" id="CHEBI:43474"/>
        <dbReference type="ChEBI" id="CHEBI:58178"/>
        <dbReference type="ChEBI" id="CHEBI:58456"/>
        <dbReference type="EC" id="3.1.3.36"/>
    </reaction>
</comment>
<evidence type="ECO:0000256" key="2">
    <source>
        <dbReference type="ARBA" id="ARBA00008943"/>
    </source>
</evidence>
<dbReference type="InterPro" id="IPR046985">
    <property type="entry name" value="IP5"/>
</dbReference>
<dbReference type="EC" id="3.1.3.36" evidence="4"/>
<feature type="region of interest" description="Disordered" evidence="6">
    <location>
        <begin position="1054"/>
        <end position="1349"/>
    </location>
</feature>
<comment type="similarity">
    <text evidence="2">Belongs to the synaptojanin family.</text>
</comment>
<feature type="compositionally biased region" description="Pro residues" evidence="6">
    <location>
        <begin position="1277"/>
        <end position="1291"/>
    </location>
</feature>
<evidence type="ECO:0000256" key="6">
    <source>
        <dbReference type="SAM" id="MobiDB-lite"/>
    </source>
</evidence>
<evidence type="ECO:0000313" key="8">
    <source>
        <dbReference type="EMBL" id="KAK4319236.1"/>
    </source>
</evidence>
<feature type="compositionally biased region" description="Low complexity" evidence="6">
    <location>
        <begin position="1064"/>
        <end position="1085"/>
    </location>
</feature>
<dbReference type="GO" id="GO:0046856">
    <property type="term" value="P:phosphatidylinositol dephosphorylation"/>
    <property type="evidence" value="ECO:0007669"/>
    <property type="project" value="InterPro"/>
</dbReference>
<protein>
    <recommendedName>
        <fullName evidence="4">phosphoinositide 5-phosphatase</fullName>
        <ecNumber evidence="4">3.1.3.36</ecNumber>
    </recommendedName>
</protein>
<dbReference type="Gene3D" id="3.30.70.330">
    <property type="match status" value="1"/>
</dbReference>
<sequence>MNGNIMLNVWGSVRRSVLADSSGDVVRTMASLGLRLYQKNDPNADFAILLENKKTKNSLLFQAGTVATLTQPETDAIRGDHYARVLDAYGCLGVLQVCPRENTQLYLVVVTKCVRVCVIQNTAIYKIQDIDIISLFSMRPNNYKAQEEEPWIKEIKKLLGNESFYFSTGAGSSGAEPIDITLCAQRRARTSTTDNRFFWNRMLHLHLKRFGVDTQQWLIKVMCGSVEFSSIYMNNHTPKIAIISRLSCERAGTRFMVRGVNDGGHVANFVETEQLIHIDSLDDVILSYIQTRGTVPLFWEQPGLNVGSHKVKMSREPEVSVQAFQKHMRFMRERYGQQVVLNLLGTGVTGRSQGEAALSHLFQIQHINCPWSKDSPHIVFDFHQECKGGNIENLKKKLYQRIKNEMETYGYFCSRNSQTQSLQRGTMRTNCLDCLDRTNRVQTYLGLDALGKMLEDLGVSDNGVIVQRFTAKLEEMWKDNGNRISQIYAGTGALQGSKLIDGARSAARTFQNNVLDSAKQEAIDIILHGNLLNNYLAALSRSLLPTSYLYAPISVLRQLCQRSPEYTNPIPLRVAVGTYNVNGGKHFRSLAYKHLSLDDWLLDSKKNAVQSSLVDTTPEDEDQATRAPDVFAIGFEEIVDLNATNIVQNTQWSENAASWGKELQKVISRDEKFVMVTWSQLVGVALFVFVNEKHASHVRNVSVESVKTGMQGATGNKGAVGIRMVVRNSSLAFLCSHFAAGQKEVNDRNNDYDSIARKMIFPLGMPLWAHDYVFWCGDFNYRINLTRDEVIDYVKRAEWNILLQHDQLKLSYADGKCFKGFIEGDINFAPTYKYDLFSDDYDTSDKLRIPAWTDRVLFWRRQYPRDKDNPKWKPGKIIHYGRAELKQSDHRPVLAIIDVEGRAVTPDQLSLAYESVVASLGPSDCTVVVQVRNLPPGVEADSVFDDETLEAVQEAMGAVGAVVLVRFVDNKIWFTFSDSQTALQAISCTPLKIRGHELEVKLKTERWREELEEELALCGDTTAPLTDEILNIDDTDDSAFSIRNIEGALEELYQSESGVEDSVDGSSSSVEPVIESQRSAPQQSSRPPPPRPAAPSRPPPPRPTPPGSPAAPRTQPQGPKVMVITKPMRPSQLTRTSEPVVTPAPAAPQQPEEPPDKPSRPTRPAIPPRTGSQDSPTHTSTTTQEASPVGSSLFGVPPSQPASLSAQSDEKPSVSPFGAPPPLPDNCPVTSPPAKFSSSPFGGPASLPPSLPPEVNSQTGNSGPTESPFCESVSSPPSEPPPGPPPGPPPVLQSNGPSSGSPKNQPPNLPSRTLPPVPGRPGSGPPPPIPTRNLPPVPARNLPRVPPRK</sequence>
<reference evidence="8" key="1">
    <citation type="submission" date="2023-11" db="EMBL/GenBank/DDBJ databases">
        <title>Genome assemblies of two species of porcelain crab, Petrolisthes cinctipes and Petrolisthes manimaculis (Anomura: Porcellanidae).</title>
        <authorList>
            <person name="Angst P."/>
        </authorList>
    </citation>
    <scope>NUCLEOTIDE SEQUENCE</scope>
    <source>
        <strain evidence="8">PB745_02</strain>
        <tissue evidence="8">Gill</tissue>
    </source>
</reference>
<feature type="compositionally biased region" description="Polar residues" evidence="6">
    <location>
        <begin position="1255"/>
        <end position="1265"/>
    </location>
</feature>
<dbReference type="SUPFAM" id="SSF54928">
    <property type="entry name" value="RNA-binding domain, RBD"/>
    <property type="match status" value="1"/>
</dbReference>
<feature type="compositionally biased region" description="Low complexity" evidence="6">
    <location>
        <begin position="1236"/>
        <end position="1245"/>
    </location>
</feature>
<evidence type="ECO:0000259" key="7">
    <source>
        <dbReference type="PROSITE" id="PS50275"/>
    </source>
</evidence>
<keyword evidence="5" id="KW-0378">Hydrolase</keyword>
<dbReference type="InterPro" id="IPR000300">
    <property type="entry name" value="IPPc"/>
</dbReference>
<dbReference type="SUPFAM" id="SSF56219">
    <property type="entry name" value="DNase I-like"/>
    <property type="match status" value="1"/>
</dbReference>
<dbReference type="GO" id="GO:0003676">
    <property type="term" value="F:nucleic acid binding"/>
    <property type="evidence" value="ECO:0007669"/>
    <property type="project" value="InterPro"/>
</dbReference>
<dbReference type="InterPro" id="IPR012677">
    <property type="entry name" value="Nucleotide-bd_a/b_plait_sf"/>
</dbReference>
<feature type="compositionally biased region" description="Pro residues" evidence="6">
    <location>
        <begin position="1086"/>
        <end position="1109"/>
    </location>
</feature>
<comment type="similarity">
    <text evidence="3">In the central section; belongs to the inositol 1,4,5-trisphosphate 5-phosphatase family.</text>
</comment>
<dbReference type="Pfam" id="PF02383">
    <property type="entry name" value="Syja_N"/>
    <property type="match status" value="1"/>
</dbReference>